<dbReference type="EMBL" id="CM046392">
    <property type="protein sequence ID" value="KAI8555292.1"/>
    <property type="molecule type" value="Genomic_DNA"/>
</dbReference>
<sequence length="144" mass="16398">MGRRTGKMGPNRNKGESRLDWERGDRNLEPIGWEKARPYCSTGGGRSQANKEKWWKIHADWLLRASPVISPRKKVRTPCRSSSENCDCSGRCSDPLERLNGGDQRCWCCDGASVAGRRRQRPPKPYSLYLAFFLSLFLTFSISS</sequence>
<evidence type="ECO:0000313" key="1">
    <source>
        <dbReference type="EMBL" id="KAI8555292.1"/>
    </source>
</evidence>
<organism evidence="1 2">
    <name type="scientific">Rhododendron molle</name>
    <name type="common">Chinese azalea</name>
    <name type="synonym">Azalea mollis</name>
    <dbReference type="NCBI Taxonomy" id="49168"/>
    <lineage>
        <taxon>Eukaryota</taxon>
        <taxon>Viridiplantae</taxon>
        <taxon>Streptophyta</taxon>
        <taxon>Embryophyta</taxon>
        <taxon>Tracheophyta</taxon>
        <taxon>Spermatophyta</taxon>
        <taxon>Magnoliopsida</taxon>
        <taxon>eudicotyledons</taxon>
        <taxon>Gunneridae</taxon>
        <taxon>Pentapetalae</taxon>
        <taxon>asterids</taxon>
        <taxon>Ericales</taxon>
        <taxon>Ericaceae</taxon>
        <taxon>Ericoideae</taxon>
        <taxon>Rhodoreae</taxon>
        <taxon>Rhododendron</taxon>
    </lineage>
</organism>
<reference evidence="1" key="1">
    <citation type="submission" date="2022-02" db="EMBL/GenBank/DDBJ databases">
        <title>Plant Genome Project.</title>
        <authorList>
            <person name="Zhang R.-G."/>
        </authorList>
    </citation>
    <scope>NUCLEOTIDE SEQUENCE</scope>
    <source>
        <strain evidence="1">AT1</strain>
    </source>
</reference>
<dbReference type="Proteomes" id="UP001062846">
    <property type="component" value="Chromosome 5"/>
</dbReference>
<accession>A0ACC0NPK7</accession>
<comment type="caution">
    <text evidence="1">The sequence shown here is derived from an EMBL/GenBank/DDBJ whole genome shotgun (WGS) entry which is preliminary data.</text>
</comment>
<name>A0ACC0NPK7_RHOML</name>
<evidence type="ECO:0000313" key="2">
    <source>
        <dbReference type="Proteomes" id="UP001062846"/>
    </source>
</evidence>
<protein>
    <submittedName>
        <fullName evidence="1">Uncharacterized protein</fullName>
    </submittedName>
</protein>
<keyword evidence="2" id="KW-1185">Reference proteome</keyword>
<proteinExistence type="predicted"/>
<gene>
    <name evidence="1" type="ORF">RHMOL_Rhmol05G0163400</name>
</gene>